<dbReference type="NCBIfam" id="TIGR02107">
    <property type="entry name" value="PQQ_syn_pqqA"/>
    <property type="match status" value="1"/>
</dbReference>
<organism evidence="5 6">
    <name type="scientific">Candidatus Methylacidiphilum infernorum</name>
    <dbReference type="NCBI Taxonomy" id="511746"/>
    <lineage>
        <taxon>Bacteria</taxon>
        <taxon>Pseudomonadati</taxon>
        <taxon>Verrucomicrobiota</taxon>
        <taxon>Methylacidiphilae</taxon>
        <taxon>Methylacidiphilales</taxon>
        <taxon>Methylacidiphilaceae</taxon>
        <taxon>Methylacidiphilum (ex Ratnadevi et al. 2023)</taxon>
    </lineage>
</organism>
<keyword evidence="6" id="KW-1185">Reference proteome</keyword>
<evidence type="ECO:0000256" key="3">
    <source>
        <dbReference type="ARBA" id="ARBA00015086"/>
    </source>
</evidence>
<evidence type="ECO:0000256" key="2">
    <source>
        <dbReference type="ARBA" id="ARBA00009325"/>
    </source>
</evidence>
<dbReference type="EMBL" id="CP065956">
    <property type="protein sequence ID" value="QSR86901.1"/>
    <property type="molecule type" value="Genomic_DNA"/>
</dbReference>
<gene>
    <name evidence="5" type="primary">pqqA</name>
    <name evidence="5" type="ORF">EM20IM_00570</name>
</gene>
<evidence type="ECO:0000313" key="6">
    <source>
        <dbReference type="Proteomes" id="UP000663088"/>
    </source>
</evidence>
<evidence type="ECO:0000256" key="4">
    <source>
        <dbReference type="ARBA" id="ARBA00022905"/>
    </source>
</evidence>
<comment type="similarity">
    <text evidence="2">Belongs to the PqqA family.</text>
</comment>
<evidence type="ECO:0000313" key="5">
    <source>
        <dbReference type="EMBL" id="QSR86901.1"/>
    </source>
</evidence>
<protein>
    <recommendedName>
        <fullName evidence="3">Coenzyme PQQ synthesis protein A</fullName>
    </recommendedName>
</protein>
<dbReference type="Pfam" id="PF08042">
    <property type="entry name" value="PqqA"/>
    <property type="match status" value="1"/>
</dbReference>
<dbReference type="InterPro" id="IPR011725">
    <property type="entry name" value="PQQ_synth_PqqA"/>
</dbReference>
<name>A0ABX7PV84_9BACT</name>
<accession>A0ABX7PV84</accession>
<comment type="pathway">
    <text evidence="1">Cofactor biosynthesis; pyrroloquinoline quinone biosynthesis.</text>
</comment>
<dbReference type="Proteomes" id="UP000663088">
    <property type="component" value="Chromosome"/>
</dbReference>
<reference evidence="5 6" key="1">
    <citation type="submission" date="2020-12" db="EMBL/GenBank/DDBJ databases">
        <authorList>
            <person name="Awala S.I."/>
            <person name="Gwak J.-H."/>
            <person name="Kim S.-J."/>
            <person name="Rhee S.-K."/>
        </authorList>
    </citation>
    <scope>NUCLEOTIDE SEQUENCE [LARGE SCALE GENOMIC DNA]</scope>
    <source>
        <strain evidence="5 6">IT5</strain>
    </source>
</reference>
<evidence type="ECO:0000256" key="1">
    <source>
        <dbReference type="ARBA" id="ARBA00004886"/>
    </source>
</evidence>
<keyword evidence="4" id="KW-0884">PQQ biosynthesis</keyword>
<proteinExistence type="inferred from homology"/>
<dbReference type="RefSeq" id="WP_206847355.1">
    <property type="nucleotide sequence ID" value="NZ_CP065956.1"/>
</dbReference>
<sequence length="63" mass="7564">MKVFNQKKIKNWNCNLKKIGFELHQKKSYVFKQIGGYMNWEKPVFEELNLCMEVTAYAFIAEN</sequence>